<gene>
    <name evidence="1" type="ORF">Sv326_0788</name>
</gene>
<sequence length="70" mass="7640">MGFLLQRTPIGFSARLAFPPARGYSAPALIPCGFAQYRETCRCFVLRLPHALWVGGDVITGEGFINLLKG</sequence>
<evidence type="ECO:0000313" key="1">
    <source>
        <dbReference type="EMBL" id="QLJ52963.1"/>
    </source>
</evidence>
<protein>
    <submittedName>
        <fullName evidence="1">Uncharacterized protein</fullName>
    </submittedName>
</protein>
<proteinExistence type="predicted"/>
<dbReference type="EMBL" id="CP058998">
    <property type="protein sequence ID" value="QLJ52963.1"/>
    <property type="molecule type" value="Genomic_DNA"/>
</dbReference>
<dbReference type="AlphaFoldDB" id="A0A7D6BQL1"/>
<name>A0A7D6BQL1_FERL1</name>
<reference evidence="2" key="1">
    <citation type="submission" date="2020-07" db="EMBL/GenBank/DDBJ databases">
        <title>Metabolic diversity and evolutionary history of the archaeal phylum ###Micrarchaeota### uncovered from a freshwater lake metagenome.</title>
        <authorList>
            <person name="Kadnikov V.V."/>
            <person name="Savvichev A.S."/>
            <person name="Mardanov A.V."/>
            <person name="Beletsky A.V."/>
            <person name="Chupakov A.V."/>
            <person name="Kokryatskaya N.M."/>
            <person name="Pimenov N.V."/>
            <person name="Ravin N.V."/>
        </authorList>
    </citation>
    <scope>NUCLEOTIDE SEQUENCE [LARGE SCALE GENOMIC DNA]</scope>
</reference>
<organism evidence="1 2">
    <name type="scientific">Fermentimicrarchaeum limneticum</name>
    <dbReference type="NCBI Taxonomy" id="2795018"/>
    <lineage>
        <taxon>Archaea</taxon>
        <taxon>Candidatus Micrarchaeota</taxon>
        <taxon>Candidatus Fermentimicrarchaeales</taxon>
        <taxon>Candidatus Fermentimicrarchaeaceae</taxon>
        <taxon>Candidatus Fermentimicrarchaeum</taxon>
    </lineage>
</organism>
<dbReference type="Proteomes" id="UP000510821">
    <property type="component" value="Chromosome"/>
</dbReference>
<dbReference type="KEGG" id="flt:Sv326_0788"/>
<accession>A0A7D6BQL1</accession>
<evidence type="ECO:0000313" key="2">
    <source>
        <dbReference type="Proteomes" id="UP000510821"/>
    </source>
</evidence>